<gene>
    <name evidence="1" type="ORF">CN613_21795</name>
</gene>
<dbReference type="AlphaFoldDB" id="A0A2C4FSW2"/>
<accession>A0A2C4FSW2</accession>
<evidence type="ECO:0000313" key="2">
    <source>
        <dbReference type="Proteomes" id="UP000219775"/>
    </source>
</evidence>
<sequence length="87" mass="9835">MQTYTGATVIIKMLEGGIVQIPLSGLMFKIENGETLTIHPTATGWVYMDINIKFFFNNEFVDYVEALEFEVGEMLVFELKGYVISGM</sequence>
<evidence type="ECO:0000313" key="1">
    <source>
        <dbReference type="EMBL" id="PEM66667.1"/>
    </source>
</evidence>
<protein>
    <submittedName>
        <fullName evidence="1">Uncharacterized protein</fullName>
    </submittedName>
</protein>
<proteinExistence type="predicted"/>
<reference evidence="1 2" key="1">
    <citation type="submission" date="2017-09" db="EMBL/GenBank/DDBJ databases">
        <title>Large-scale bioinformatics analysis of Bacillus genomes uncovers conserved roles of natural products in bacterial physiology.</title>
        <authorList>
            <consortium name="Agbiome Team Llc"/>
            <person name="Bleich R.M."/>
            <person name="Grubbs K.J."/>
            <person name="Santa Maria K.C."/>
            <person name="Allen S.E."/>
            <person name="Farag S."/>
            <person name="Shank E.A."/>
            <person name="Bowers A."/>
        </authorList>
    </citation>
    <scope>NUCLEOTIDE SEQUENCE [LARGE SCALE GENOMIC DNA]</scope>
    <source>
        <strain evidence="1 2">AFS009893</strain>
    </source>
</reference>
<dbReference type="Proteomes" id="UP000219775">
    <property type="component" value="Unassembled WGS sequence"/>
</dbReference>
<comment type="caution">
    <text evidence="1">The sequence shown here is derived from an EMBL/GenBank/DDBJ whole genome shotgun (WGS) entry which is preliminary data.</text>
</comment>
<dbReference type="EMBL" id="NUDP01000085">
    <property type="protein sequence ID" value="PEM66667.1"/>
    <property type="molecule type" value="Genomic_DNA"/>
</dbReference>
<organism evidence="1 2">
    <name type="scientific">Bacillus pseudomycoides</name>
    <dbReference type="NCBI Taxonomy" id="64104"/>
    <lineage>
        <taxon>Bacteria</taxon>
        <taxon>Bacillati</taxon>
        <taxon>Bacillota</taxon>
        <taxon>Bacilli</taxon>
        <taxon>Bacillales</taxon>
        <taxon>Bacillaceae</taxon>
        <taxon>Bacillus</taxon>
        <taxon>Bacillus cereus group</taxon>
    </lineage>
</organism>
<dbReference type="RefSeq" id="WP_097849130.1">
    <property type="nucleotide sequence ID" value="NZ_NUAS01000009.1"/>
</dbReference>
<name>A0A2C4FSW2_9BACI</name>